<evidence type="ECO:0000313" key="9">
    <source>
        <dbReference type="Proteomes" id="UP000068905"/>
    </source>
</evidence>
<evidence type="ECO:0000256" key="3">
    <source>
        <dbReference type="ARBA" id="ARBA00022692"/>
    </source>
</evidence>
<dbReference type="GO" id="GO:0016020">
    <property type="term" value="C:membrane"/>
    <property type="evidence" value="ECO:0007669"/>
    <property type="project" value="UniProtKB-SubCell"/>
</dbReference>
<feature type="transmembrane region" description="Helical" evidence="6">
    <location>
        <begin position="276"/>
        <end position="293"/>
    </location>
</feature>
<feature type="transmembrane region" description="Helical" evidence="6">
    <location>
        <begin position="96"/>
        <end position="118"/>
    </location>
</feature>
<keyword evidence="8" id="KW-0547">Nucleotide-binding</keyword>
<dbReference type="InterPro" id="IPR050638">
    <property type="entry name" value="AA-Vitamin_Transporters"/>
</dbReference>
<evidence type="ECO:0000256" key="1">
    <source>
        <dbReference type="ARBA" id="ARBA00004141"/>
    </source>
</evidence>
<dbReference type="Pfam" id="PF00892">
    <property type="entry name" value="EamA"/>
    <property type="match status" value="1"/>
</dbReference>
<dbReference type="RefSeq" id="WP_053819469.1">
    <property type="nucleotide sequence ID" value="NZ_CP006911.1"/>
</dbReference>
<feature type="transmembrane region" description="Helical" evidence="6">
    <location>
        <begin position="127"/>
        <end position="145"/>
    </location>
</feature>
<dbReference type="Proteomes" id="UP000068905">
    <property type="component" value="Chromosome"/>
</dbReference>
<dbReference type="OrthoDB" id="9804865at2"/>
<dbReference type="GO" id="GO:0005524">
    <property type="term" value="F:ATP binding"/>
    <property type="evidence" value="ECO:0007669"/>
    <property type="project" value="UniProtKB-KW"/>
</dbReference>
<comment type="similarity">
    <text evidence="2">Belongs to the EamA transporter family.</text>
</comment>
<dbReference type="PANTHER" id="PTHR32322">
    <property type="entry name" value="INNER MEMBRANE TRANSPORTER"/>
    <property type="match status" value="1"/>
</dbReference>
<reference evidence="8 9" key="1">
    <citation type="journal article" date="2015" name="Genome Announc.">
        <title>Genome Sequence of 'Candidatus Thioglobus singularis' Strain PS1, a Mixotroph from the SUP05 Clade of Marine Gammaproteobacteria.</title>
        <authorList>
            <person name="Marshall K.T."/>
            <person name="Morris R.M."/>
        </authorList>
    </citation>
    <scope>NUCLEOTIDE SEQUENCE [LARGE SCALE GENOMIC DNA]</scope>
    <source>
        <strain evidence="8 9">PS1</strain>
    </source>
</reference>
<feature type="domain" description="EamA" evidence="7">
    <location>
        <begin position="16"/>
        <end position="141"/>
    </location>
</feature>
<protein>
    <submittedName>
        <fullName evidence="8">Peptide ABC transporter ATP-binding protein</fullName>
    </submittedName>
</protein>
<feature type="transmembrane region" description="Helical" evidence="6">
    <location>
        <begin position="157"/>
        <end position="177"/>
    </location>
</feature>
<keyword evidence="8" id="KW-0067">ATP-binding</keyword>
<sequence length="299" mass="33046">MSILTISPKVIPWIFVWIWSTGFLAAKFGLPYAEPFTLLLYRFIFTLLFLLIVIRFKKSPWPKSKIAFLHLMVVGALIHGVYLGGVFQAIKWGMPAGLSAMIIGLQPLGMALMAGIILKEHVSKRQWLGLIIGLLGLYLVLFERLDLSSEFAFDGFSIWAVFAVIASLFGISIGAVYQKRFCSDMDLISGTWVQYFSAVVLCTLIVLLFETGEVSWTGPFILTLAWQVLALSVGAIFLLMTMIKQGATASVGSYFYLVAPLVAIQAWFLFEETISFISIAGVVLISFGVAITSSKKLKN</sequence>
<gene>
    <name evidence="8" type="ORF">W908_00205</name>
</gene>
<keyword evidence="9" id="KW-1185">Reference proteome</keyword>
<dbReference type="EMBL" id="CP006911">
    <property type="protein sequence ID" value="ALE01166.1"/>
    <property type="molecule type" value="Genomic_DNA"/>
</dbReference>
<accession>A0A0M5KSP3</accession>
<dbReference type="PANTHER" id="PTHR32322:SF2">
    <property type="entry name" value="EAMA DOMAIN-CONTAINING PROTEIN"/>
    <property type="match status" value="1"/>
</dbReference>
<evidence type="ECO:0000256" key="4">
    <source>
        <dbReference type="ARBA" id="ARBA00022989"/>
    </source>
</evidence>
<dbReference type="InterPro" id="IPR037185">
    <property type="entry name" value="EmrE-like"/>
</dbReference>
<dbReference type="InterPro" id="IPR000620">
    <property type="entry name" value="EamA_dom"/>
</dbReference>
<evidence type="ECO:0000256" key="5">
    <source>
        <dbReference type="ARBA" id="ARBA00023136"/>
    </source>
</evidence>
<feature type="transmembrane region" description="Helical" evidence="6">
    <location>
        <begin position="66"/>
        <end position="90"/>
    </location>
</feature>
<evidence type="ECO:0000259" key="7">
    <source>
        <dbReference type="Pfam" id="PF00892"/>
    </source>
</evidence>
<evidence type="ECO:0000256" key="6">
    <source>
        <dbReference type="SAM" id="Phobius"/>
    </source>
</evidence>
<feature type="transmembrane region" description="Helical" evidence="6">
    <location>
        <begin position="12"/>
        <end position="30"/>
    </location>
</feature>
<organism evidence="8 9">
    <name type="scientific">Candidatus Pseudothioglobus singularis PS1</name>
    <dbReference type="NCBI Taxonomy" id="1125411"/>
    <lineage>
        <taxon>Bacteria</taxon>
        <taxon>Pseudomonadati</taxon>
        <taxon>Pseudomonadota</taxon>
        <taxon>Gammaproteobacteria</taxon>
        <taxon>Candidatus Pseudothioglobaceae</taxon>
        <taxon>Candidatus Pseudothioglobus</taxon>
    </lineage>
</organism>
<name>A0A0M5KSP3_9GAMM</name>
<feature type="transmembrane region" description="Helical" evidence="6">
    <location>
        <begin position="36"/>
        <end position="54"/>
    </location>
</feature>
<evidence type="ECO:0000313" key="8">
    <source>
        <dbReference type="EMBL" id="ALE01166.1"/>
    </source>
</evidence>
<keyword evidence="3 6" id="KW-0812">Transmembrane</keyword>
<dbReference type="SUPFAM" id="SSF103481">
    <property type="entry name" value="Multidrug resistance efflux transporter EmrE"/>
    <property type="match status" value="2"/>
</dbReference>
<keyword evidence="5 6" id="KW-0472">Membrane</keyword>
<feature type="transmembrane region" description="Helical" evidence="6">
    <location>
        <begin position="189"/>
        <end position="209"/>
    </location>
</feature>
<proteinExistence type="inferred from homology"/>
<dbReference type="KEGG" id="tsn:W908_00205"/>
<dbReference type="PATRIC" id="fig|1125411.7.peg.40"/>
<dbReference type="STRING" id="1125411.W908_00205"/>
<comment type="subcellular location">
    <subcellularLocation>
        <location evidence="1">Membrane</location>
        <topology evidence="1">Multi-pass membrane protein</topology>
    </subcellularLocation>
</comment>
<dbReference type="AlphaFoldDB" id="A0A0M5KSP3"/>
<feature type="transmembrane region" description="Helical" evidence="6">
    <location>
        <begin position="251"/>
        <end position="270"/>
    </location>
</feature>
<feature type="transmembrane region" description="Helical" evidence="6">
    <location>
        <begin position="221"/>
        <end position="239"/>
    </location>
</feature>
<keyword evidence="4 6" id="KW-1133">Transmembrane helix</keyword>
<evidence type="ECO:0000256" key="2">
    <source>
        <dbReference type="ARBA" id="ARBA00007362"/>
    </source>
</evidence>